<dbReference type="GO" id="GO:0034450">
    <property type="term" value="F:ubiquitin-ubiquitin ligase activity"/>
    <property type="evidence" value="ECO:0007669"/>
    <property type="project" value="TreeGrafter"/>
</dbReference>
<gene>
    <name evidence="2" type="ORF">CTOB1V02_LOCUS13667</name>
</gene>
<proteinExistence type="predicted"/>
<dbReference type="GO" id="GO:0005737">
    <property type="term" value="C:cytoplasm"/>
    <property type="evidence" value="ECO:0007669"/>
    <property type="project" value="TreeGrafter"/>
</dbReference>
<evidence type="ECO:0000256" key="1">
    <source>
        <dbReference type="SAM" id="MobiDB-lite"/>
    </source>
</evidence>
<dbReference type="GO" id="GO:0000209">
    <property type="term" value="P:protein polyubiquitination"/>
    <property type="evidence" value="ECO:0007669"/>
    <property type="project" value="TreeGrafter"/>
</dbReference>
<feature type="compositionally biased region" description="Basic residues" evidence="1">
    <location>
        <begin position="258"/>
        <end position="268"/>
    </location>
</feature>
<dbReference type="GO" id="GO:0005634">
    <property type="term" value="C:nucleus"/>
    <property type="evidence" value="ECO:0007669"/>
    <property type="project" value="TreeGrafter"/>
</dbReference>
<feature type="compositionally biased region" description="Low complexity" evidence="1">
    <location>
        <begin position="149"/>
        <end position="165"/>
    </location>
</feature>
<protein>
    <submittedName>
        <fullName evidence="2">Uncharacterized protein</fullName>
    </submittedName>
</protein>
<dbReference type="PANTHER" id="PTHR46276:SF1">
    <property type="entry name" value="E3 UBIQUITIN-PROTEIN LIGASE UBR5"/>
    <property type="match status" value="1"/>
</dbReference>
<feature type="compositionally biased region" description="Basic and acidic residues" evidence="1">
    <location>
        <begin position="166"/>
        <end position="177"/>
    </location>
</feature>
<dbReference type="EMBL" id="OB675005">
    <property type="protein sequence ID" value="CAD7235852.1"/>
    <property type="molecule type" value="Genomic_DNA"/>
</dbReference>
<feature type="region of interest" description="Disordered" evidence="1">
    <location>
        <begin position="97"/>
        <end position="296"/>
    </location>
</feature>
<organism evidence="2">
    <name type="scientific">Cyprideis torosa</name>
    <dbReference type="NCBI Taxonomy" id="163714"/>
    <lineage>
        <taxon>Eukaryota</taxon>
        <taxon>Metazoa</taxon>
        <taxon>Ecdysozoa</taxon>
        <taxon>Arthropoda</taxon>
        <taxon>Crustacea</taxon>
        <taxon>Oligostraca</taxon>
        <taxon>Ostracoda</taxon>
        <taxon>Podocopa</taxon>
        <taxon>Podocopida</taxon>
        <taxon>Cytherocopina</taxon>
        <taxon>Cytheroidea</taxon>
        <taxon>Cytherideidae</taxon>
        <taxon>Cyprideis</taxon>
    </lineage>
</organism>
<evidence type="ECO:0000313" key="2">
    <source>
        <dbReference type="EMBL" id="CAD7235852.1"/>
    </source>
</evidence>
<accession>A0A7R8ZXQ5</accession>
<dbReference type="AlphaFoldDB" id="A0A7R8ZXQ5"/>
<sequence>MISEFRLSNDLKQSLPRGAALARVFFALLPYAIEELTRTAVALINPVRLGVAKPTTPFNLVVNQSDALQGAEEMFFVEPVVSSTAICSCACAGAVGPTRSHRMGRRATGSRDRGSARRRRSGDGDAAEGSHGARDVPARVSLRPPLLIAAPSGSSAPQGQSPGGSDRTKNRSPDHPARPLPAWSPKDDEIVSPGHLGARRGHLPQLVRKVLPPVSPYKGTSGGEGVTSFLGLATPPAQPGLEAFPGADRTHGPPPIRLHSRAGRRRQRQPGSALGAEGPAPPEGHTGSPPSRLEPF</sequence>
<name>A0A7R8ZXQ5_9CRUS</name>
<dbReference type="GO" id="GO:0090263">
    <property type="term" value="P:positive regulation of canonical Wnt signaling pathway"/>
    <property type="evidence" value="ECO:0007669"/>
    <property type="project" value="TreeGrafter"/>
</dbReference>
<dbReference type="PANTHER" id="PTHR46276">
    <property type="entry name" value="E3 UBIQUITIN-PROTEIN LIGASE UBR5"/>
    <property type="match status" value="1"/>
</dbReference>
<reference evidence="2" key="1">
    <citation type="submission" date="2020-11" db="EMBL/GenBank/DDBJ databases">
        <authorList>
            <person name="Tran Van P."/>
        </authorList>
    </citation>
    <scope>NUCLEOTIDE SEQUENCE</scope>
</reference>